<protein>
    <recommendedName>
        <fullName evidence="3">SH3 domain-containing protein</fullName>
    </recommendedName>
</protein>
<sequence>NVTGRASALYDYVGSAQDELAFNAGDQLEILSEVPADGWFTAYNTRSRQSGLVPSNYVEMLPDPVRPSLYNATVMTADTETEEVYDLTIGITTVIDNEPASHSLVDNNTSQVELRSSTSEFGTVIEDHNSGNSNELTVTTGDIVEILMQPVNEWVWIRDLSTNLEGYIPVEKLLR</sequence>
<dbReference type="EMBL" id="CAXKWB010014851">
    <property type="protein sequence ID" value="CAL4111951.1"/>
    <property type="molecule type" value="Genomic_DNA"/>
</dbReference>
<name>A0AAV2R4I5_MEGNR</name>
<dbReference type="PANTHER" id="PTHR15735:SF21">
    <property type="entry name" value="PROTEIN NERVOUS WRECK"/>
    <property type="match status" value="1"/>
</dbReference>
<keyword evidence="5" id="KW-1185">Reference proteome</keyword>
<proteinExistence type="predicted"/>
<dbReference type="SUPFAM" id="SSF50044">
    <property type="entry name" value="SH3-domain"/>
    <property type="match status" value="2"/>
</dbReference>
<dbReference type="PRINTS" id="PR00452">
    <property type="entry name" value="SH3DOMAIN"/>
</dbReference>
<gene>
    <name evidence="4" type="ORF">MNOR_LOCUS19754</name>
</gene>
<evidence type="ECO:0000313" key="4">
    <source>
        <dbReference type="EMBL" id="CAL4111951.1"/>
    </source>
</evidence>
<comment type="caution">
    <text evidence="4">The sequence shown here is derived from an EMBL/GenBank/DDBJ whole genome shotgun (WGS) entry which is preliminary data.</text>
</comment>
<feature type="domain" description="SH3" evidence="3">
    <location>
        <begin position="117"/>
        <end position="175"/>
    </location>
</feature>
<feature type="domain" description="SH3" evidence="3">
    <location>
        <begin position="1"/>
        <end position="63"/>
    </location>
</feature>
<dbReference type="PROSITE" id="PS50002">
    <property type="entry name" value="SH3"/>
    <property type="match status" value="2"/>
</dbReference>
<evidence type="ECO:0000313" key="5">
    <source>
        <dbReference type="Proteomes" id="UP001497623"/>
    </source>
</evidence>
<dbReference type="Pfam" id="PF00018">
    <property type="entry name" value="SH3_1"/>
    <property type="match status" value="2"/>
</dbReference>
<dbReference type="InterPro" id="IPR001452">
    <property type="entry name" value="SH3_domain"/>
</dbReference>
<keyword evidence="1 2" id="KW-0728">SH3 domain</keyword>
<dbReference type="Gene3D" id="2.30.30.40">
    <property type="entry name" value="SH3 Domains"/>
    <property type="match status" value="2"/>
</dbReference>
<evidence type="ECO:0000256" key="1">
    <source>
        <dbReference type="ARBA" id="ARBA00022443"/>
    </source>
</evidence>
<organism evidence="4 5">
    <name type="scientific">Meganyctiphanes norvegica</name>
    <name type="common">Northern krill</name>
    <name type="synonym">Thysanopoda norvegica</name>
    <dbReference type="NCBI Taxonomy" id="48144"/>
    <lineage>
        <taxon>Eukaryota</taxon>
        <taxon>Metazoa</taxon>
        <taxon>Ecdysozoa</taxon>
        <taxon>Arthropoda</taxon>
        <taxon>Crustacea</taxon>
        <taxon>Multicrustacea</taxon>
        <taxon>Malacostraca</taxon>
        <taxon>Eumalacostraca</taxon>
        <taxon>Eucarida</taxon>
        <taxon>Euphausiacea</taxon>
        <taxon>Euphausiidae</taxon>
        <taxon>Meganyctiphanes</taxon>
    </lineage>
</organism>
<evidence type="ECO:0000256" key="2">
    <source>
        <dbReference type="PROSITE-ProRule" id="PRU00192"/>
    </source>
</evidence>
<reference evidence="4 5" key="1">
    <citation type="submission" date="2024-05" db="EMBL/GenBank/DDBJ databases">
        <authorList>
            <person name="Wallberg A."/>
        </authorList>
    </citation>
    <scope>NUCLEOTIDE SEQUENCE [LARGE SCALE GENOMIC DNA]</scope>
</reference>
<dbReference type="InterPro" id="IPR036028">
    <property type="entry name" value="SH3-like_dom_sf"/>
</dbReference>
<dbReference type="Proteomes" id="UP001497623">
    <property type="component" value="Unassembled WGS sequence"/>
</dbReference>
<accession>A0AAV2R4I5</accession>
<dbReference type="AlphaFoldDB" id="A0AAV2R4I5"/>
<dbReference type="CDD" id="cd00174">
    <property type="entry name" value="SH3"/>
    <property type="match status" value="1"/>
</dbReference>
<dbReference type="PANTHER" id="PTHR15735">
    <property type="entry name" value="FCH AND DOUBLE SH3 DOMAINS PROTEIN"/>
    <property type="match status" value="1"/>
</dbReference>
<dbReference type="SMART" id="SM00326">
    <property type="entry name" value="SH3"/>
    <property type="match status" value="2"/>
</dbReference>
<evidence type="ECO:0000259" key="3">
    <source>
        <dbReference type="PROSITE" id="PS50002"/>
    </source>
</evidence>
<feature type="non-terminal residue" evidence="4">
    <location>
        <position position="1"/>
    </location>
</feature>